<dbReference type="RefSeq" id="WP_082214832.1">
    <property type="nucleotide sequence ID" value="NZ_FUZA01000002.1"/>
</dbReference>
<dbReference type="GO" id="GO:0015031">
    <property type="term" value="P:protein transport"/>
    <property type="evidence" value="ECO:0007669"/>
    <property type="project" value="UniProtKB-KW"/>
</dbReference>
<evidence type="ECO:0000256" key="4">
    <source>
        <dbReference type="ARBA" id="ARBA00022475"/>
    </source>
</evidence>
<dbReference type="EMBL" id="FUZA01000002">
    <property type="protein sequence ID" value="SKB81955.1"/>
    <property type="molecule type" value="Genomic_DNA"/>
</dbReference>
<keyword evidence="4" id="KW-1003">Cell membrane</keyword>
<evidence type="ECO:0000313" key="13">
    <source>
        <dbReference type="Proteomes" id="UP000190897"/>
    </source>
</evidence>
<evidence type="ECO:0000256" key="8">
    <source>
        <dbReference type="ARBA" id="ARBA00022989"/>
    </source>
</evidence>
<dbReference type="InterPro" id="IPR037682">
    <property type="entry name" value="TonB_C"/>
</dbReference>
<evidence type="ECO:0000256" key="2">
    <source>
        <dbReference type="ARBA" id="ARBA00006555"/>
    </source>
</evidence>
<dbReference type="InterPro" id="IPR051045">
    <property type="entry name" value="TonB-dependent_transducer"/>
</dbReference>
<dbReference type="Pfam" id="PF03544">
    <property type="entry name" value="TonB_C"/>
    <property type="match status" value="1"/>
</dbReference>
<dbReference type="Gene3D" id="3.30.1150.10">
    <property type="match status" value="1"/>
</dbReference>
<comment type="subcellular location">
    <subcellularLocation>
        <location evidence="1">Cell inner membrane</location>
        <topology evidence="1">Single-pass membrane protein</topology>
        <orientation evidence="1">Periplasmic side</orientation>
    </subcellularLocation>
</comment>
<dbReference type="GO" id="GO:0055085">
    <property type="term" value="P:transmembrane transport"/>
    <property type="evidence" value="ECO:0007669"/>
    <property type="project" value="InterPro"/>
</dbReference>
<dbReference type="NCBIfam" id="TIGR01352">
    <property type="entry name" value="tonB_Cterm"/>
    <property type="match status" value="1"/>
</dbReference>
<dbReference type="GO" id="GO:0031992">
    <property type="term" value="F:energy transducer activity"/>
    <property type="evidence" value="ECO:0007669"/>
    <property type="project" value="TreeGrafter"/>
</dbReference>
<dbReference type="GO" id="GO:0098797">
    <property type="term" value="C:plasma membrane protein complex"/>
    <property type="evidence" value="ECO:0007669"/>
    <property type="project" value="TreeGrafter"/>
</dbReference>
<keyword evidence="5" id="KW-0997">Cell inner membrane</keyword>
<comment type="similarity">
    <text evidence="2">Belongs to the TonB family.</text>
</comment>
<evidence type="ECO:0000256" key="9">
    <source>
        <dbReference type="ARBA" id="ARBA00023136"/>
    </source>
</evidence>
<dbReference type="Pfam" id="PF13715">
    <property type="entry name" value="CarbopepD_reg_2"/>
    <property type="match status" value="1"/>
</dbReference>
<dbReference type="InterPro" id="IPR008969">
    <property type="entry name" value="CarboxyPept-like_regulatory"/>
</dbReference>
<keyword evidence="3" id="KW-0813">Transport</keyword>
<dbReference type="PANTHER" id="PTHR33446:SF2">
    <property type="entry name" value="PROTEIN TONB"/>
    <property type="match status" value="1"/>
</dbReference>
<dbReference type="SUPFAM" id="SSF49464">
    <property type="entry name" value="Carboxypeptidase regulatory domain-like"/>
    <property type="match status" value="1"/>
</dbReference>
<evidence type="ECO:0000256" key="7">
    <source>
        <dbReference type="ARBA" id="ARBA00022927"/>
    </source>
</evidence>
<keyword evidence="6" id="KW-0812">Transmembrane</keyword>
<gene>
    <name evidence="12" type="ORF">SAMN05660293_02350</name>
</gene>
<dbReference type="InterPro" id="IPR006260">
    <property type="entry name" value="TonB/TolA_C"/>
</dbReference>
<evidence type="ECO:0000256" key="1">
    <source>
        <dbReference type="ARBA" id="ARBA00004383"/>
    </source>
</evidence>
<keyword evidence="7" id="KW-0653">Protein transport</keyword>
<proteinExistence type="inferred from homology"/>
<evidence type="ECO:0000256" key="5">
    <source>
        <dbReference type="ARBA" id="ARBA00022519"/>
    </source>
</evidence>
<accession>A0A1T5EE09</accession>
<keyword evidence="9" id="KW-0472">Membrane</keyword>
<evidence type="ECO:0000256" key="3">
    <source>
        <dbReference type="ARBA" id="ARBA00022448"/>
    </source>
</evidence>
<evidence type="ECO:0000313" key="12">
    <source>
        <dbReference type="EMBL" id="SKB81955.1"/>
    </source>
</evidence>
<protein>
    <submittedName>
        <fullName evidence="12">TonB family C-terminal domain-containing protein</fullName>
    </submittedName>
</protein>
<dbReference type="PANTHER" id="PTHR33446">
    <property type="entry name" value="PROTEIN TONB-RELATED"/>
    <property type="match status" value="1"/>
</dbReference>
<sequence>MIKGQMLLNVMVASVLVLAMLGKGAAANVGLHKETLRVKGMIKDINGIPVSNAAVFIKESILGTVTNVKGYYEIEDVPENSIMVINHPDFEPVEMSVTKSGKNYDIVLKGKPGWISQTAKSETTSKKSAETNDTSESSLTLERWPRFPGGTKELVKFLAHHMQYPPEALKAEVEGQASVSFFLDEKGNISSPVIVSGPGWGIDEEAVRLVQNMPQWTPARQNGKAVAVRYTIVIPFDLEIEKLPIHIREKQPDFFSRKIRLAVSKPAFKIGTEFKLFFDRMLNVSHREPPKIELHRFNMISRPVLMPPPVIDMKYRR</sequence>
<feature type="domain" description="TonB C-terminal" evidence="11">
    <location>
        <begin position="149"/>
        <end position="245"/>
    </location>
</feature>
<reference evidence="13" key="1">
    <citation type="submission" date="2017-02" db="EMBL/GenBank/DDBJ databases">
        <authorList>
            <person name="Varghese N."/>
            <person name="Submissions S."/>
        </authorList>
    </citation>
    <scope>NUCLEOTIDE SEQUENCE [LARGE SCALE GENOMIC DNA]</scope>
    <source>
        <strain evidence="13">DSM 22270</strain>
    </source>
</reference>
<name>A0A1T5EE09_9BACT</name>
<dbReference type="STRING" id="651661.SAMN05660293_02350"/>
<evidence type="ECO:0000256" key="10">
    <source>
        <dbReference type="SAM" id="MobiDB-lite"/>
    </source>
</evidence>
<keyword evidence="13" id="KW-1185">Reference proteome</keyword>
<dbReference type="Gene3D" id="2.60.40.1120">
    <property type="entry name" value="Carboxypeptidase-like, regulatory domain"/>
    <property type="match status" value="1"/>
</dbReference>
<dbReference type="Proteomes" id="UP000190897">
    <property type="component" value="Unassembled WGS sequence"/>
</dbReference>
<evidence type="ECO:0000259" key="11">
    <source>
        <dbReference type="PROSITE" id="PS52015"/>
    </source>
</evidence>
<evidence type="ECO:0000256" key="6">
    <source>
        <dbReference type="ARBA" id="ARBA00022692"/>
    </source>
</evidence>
<dbReference type="OrthoDB" id="9812355at2"/>
<dbReference type="AlphaFoldDB" id="A0A1T5EE09"/>
<organism evidence="12 13">
    <name type="scientific">Dyadobacter psychrophilus</name>
    <dbReference type="NCBI Taxonomy" id="651661"/>
    <lineage>
        <taxon>Bacteria</taxon>
        <taxon>Pseudomonadati</taxon>
        <taxon>Bacteroidota</taxon>
        <taxon>Cytophagia</taxon>
        <taxon>Cytophagales</taxon>
        <taxon>Spirosomataceae</taxon>
        <taxon>Dyadobacter</taxon>
    </lineage>
</organism>
<keyword evidence="8" id="KW-1133">Transmembrane helix</keyword>
<feature type="region of interest" description="Disordered" evidence="10">
    <location>
        <begin position="118"/>
        <end position="139"/>
    </location>
</feature>
<dbReference type="SUPFAM" id="SSF74653">
    <property type="entry name" value="TolA/TonB C-terminal domain"/>
    <property type="match status" value="1"/>
</dbReference>
<dbReference type="PROSITE" id="PS52015">
    <property type="entry name" value="TONB_CTD"/>
    <property type="match status" value="1"/>
</dbReference>